<gene>
    <name evidence="2" type="ORF">PPSIR1_32322</name>
</gene>
<sequence>MLGARALLGRLFLVAAVGASAACASASFGTEGSRQGKAEAPSSKSAGASGFGAGLGRELAARYALGLEQFNGGHYREAAATFSATFAKVPAEPIGDDLRHLLVQHAAWSLLGVYDTHKDEQALDQGEALLEAYLAKHEAIFPEAAYPDAPAEREAIYALLGEFGLRREGQPPPDANARLTVLVEQTSQALYERGRPKPHEPNNDDAPVRVIEVETTPWARVDDPRVQQYFQHLGDLGPSLVNGGLQGPGNFNPTRVLVRGQVHRARKASGGRAVAPARELLKSARQGIERCYEDALGRGAALVERVGVELSWDEGRLESLDLEGEPSFDERAQTCVSLALETAVVHGNGGLGTASAELDLTLFVQPERRPGKAHIDYEAFGFAGKMPVFPKLNP</sequence>
<evidence type="ECO:0000256" key="1">
    <source>
        <dbReference type="SAM" id="SignalP"/>
    </source>
</evidence>
<protein>
    <recommendedName>
        <fullName evidence="4">Lipoprotein</fullName>
    </recommendedName>
</protein>
<evidence type="ECO:0000313" key="3">
    <source>
        <dbReference type="Proteomes" id="UP000005801"/>
    </source>
</evidence>
<feature type="chain" id="PRO_5002697129" description="Lipoprotein" evidence="1">
    <location>
        <begin position="22"/>
        <end position="394"/>
    </location>
</feature>
<keyword evidence="1" id="KW-0732">Signal</keyword>
<accession>A6G5K0</accession>
<keyword evidence="3" id="KW-1185">Reference proteome</keyword>
<evidence type="ECO:0000313" key="2">
    <source>
        <dbReference type="EMBL" id="EDM78781.1"/>
    </source>
</evidence>
<dbReference type="AlphaFoldDB" id="A6G5K0"/>
<feature type="signal peptide" evidence="1">
    <location>
        <begin position="1"/>
        <end position="21"/>
    </location>
</feature>
<dbReference type="RefSeq" id="WP_006971999.1">
    <property type="nucleotide sequence ID" value="NZ_ABCS01000026.1"/>
</dbReference>
<dbReference type="Proteomes" id="UP000005801">
    <property type="component" value="Unassembled WGS sequence"/>
</dbReference>
<reference evidence="2 3" key="1">
    <citation type="submission" date="2007-06" db="EMBL/GenBank/DDBJ databases">
        <authorList>
            <person name="Shimkets L."/>
            <person name="Ferriera S."/>
            <person name="Johnson J."/>
            <person name="Kravitz S."/>
            <person name="Beeson K."/>
            <person name="Sutton G."/>
            <person name="Rogers Y.-H."/>
            <person name="Friedman R."/>
            <person name="Frazier M."/>
            <person name="Venter J.C."/>
        </authorList>
    </citation>
    <scope>NUCLEOTIDE SEQUENCE [LARGE SCALE GENOMIC DNA]</scope>
    <source>
        <strain evidence="2 3">SIR-1</strain>
    </source>
</reference>
<proteinExistence type="predicted"/>
<comment type="caution">
    <text evidence="2">The sequence shown here is derived from an EMBL/GenBank/DDBJ whole genome shotgun (WGS) entry which is preliminary data.</text>
</comment>
<dbReference type="EMBL" id="ABCS01000026">
    <property type="protein sequence ID" value="EDM78781.1"/>
    <property type="molecule type" value="Genomic_DNA"/>
</dbReference>
<name>A6G5K0_9BACT</name>
<organism evidence="2 3">
    <name type="scientific">Plesiocystis pacifica SIR-1</name>
    <dbReference type="NCBI Taxonomy" id="391625"/>
    <lineage>
        <taxon>Bacteria</taxon>
        <taxon>Pseudomonadati</taxon>
        <taxon>Myxococcota</taxon>
        <taxon>Polyangia</taxon>
        <taxon>Nannocystales</taxon>
        <taxon>Nannocystaceae</taxon>
        <taxon>Plesiocystis</taxon>
    </lineage>
</organism>
<evidence type="ECO:0008006" key="4">
    <source>
        <dbReference type="Google" id="ProtNLM"/>
    </source>
</evidence>
<dbReference type="PROSITE" id="PS51257">
    <property type="entry name" value="PROKAR_LIPOPROTEIN"/>
    <property type="match status" value="1"/>
</dbReference>